<dbReference type="SUPFAM" id="SSF51735">
    <property type="entry name" value="NAD(P)-binding Rossmann-fold domains"/>
    <property type="match status" value="1"/>
</dbReference>
<dbReference type="PANTHER" id="PTHR12286">
    <property type="entry name" value="SACCHAROPINE DEHYDROGENASE-LIKE OXIDOREDUCTASE"/>
    <property type="match status" value="1"/>
</dbReference>
<protein>
    <submittedName>
        <fullName evidence="2">Saccharopine dehydrogenase NADP-binding domain-containing protein</fullName>
    </submittedName>
</protein>
<dbReference type="GO" id="GO:0009247">
    <property type="term" value="P:glycolipid biosynthetic process"/>
    <property type="evidence" value="ECO:0007669"/>
    <property type="project" value="TreeGrafter"/>
</dbReference>
<dbReference type="Gene3D" id="3.40.50.720">
    <property type="entry name" value="NAD(P)-binding Rossmann-like Domain"/>
    <property type="match status" value="1"/>
</dbReference>
<proteinExistence type="predicted"/>
<accession>A0AAU7JRP3</accession>
<evidence type="ECO:0000313" key="2">
    <source>
        <dbReference type="EMBL" id="XBO42968.1"/>
    </source>
</evidence>
<dbReference type="GO" id="GO:0005886">
    <property type="term" value="C:plasma membrane"/>
    <property type="evidence" value="ECO:0007669"/>
    <property type="project" value="TreeGrafter"/>
</dbReference>
<dbReference type="InterPro" id="IPR005097">
    <property type="entry name" value="Sacchrp_dh_NADP-bd"/>
</dbReference>
<dbReference type="AlphaFoldDB" id="A0AAU7JRP3"/>
<feature type="domain" description="Saccharopine dehydrogenase NADP binding" evidence="1">
    <location>
        <begin position="8"/>
        <end position="134"/>
    </location>
</feature>
<dbReference type="EMBL" id="CP157483">
    <property type="protein sequence ID" value="XBO42968.1"/>
    <property type="molecule type" value="Genomic_DNA"/>
</dbReference>
<sequence>MTAREHDVVVYGATGFVGKLLAEYLARHAPQGTRIALAGRSRSRLEQVRRGLPAPARDWPVIVADAADEDALRAMVTSTTVVATTVGPYLRYGLPLAKACAEAGTHYADLTGEILFVRKAIDDCDALAKASGARIVTACGYDSVPSDLAVHLLHQRAVHDAADGLLDTTLHARAKGGVSGGTVDSSRAQVDAVSTDRRAVKTLFDPYSLSPDRAAEPDLGKQRDPMAVFRDADTGDWVGPFVMASFNSRIVRRTNALRGHAYGRRFRYRELSAYGGGTQARVRATLFTTALGLAMKAMADPRSRPVFDRLAPSPGEGPGDKARRSGWFSMKVRTTTETGRRYLATVTAQGDPGYAATAVMLGEAALSLALDGDRLPDASGMLTPATAMGDALVERLRARDFTLRVEEIPGA</sequence>
<evidence type="ECO:0000259" key="1">
    <source>
        <dbReference type="Pfam" id="PF03435"/>
    </source>
</evidence>
<gene>
    <name evidence="2" type="ORF">ABEG17_15540</name>
</gene>
<organism evidence="2">
    <name type="scientific">Pedococcus sp. KACC 23699</name>
    <dbReference type="NCBI Taxonomy" id="3149228"/>
    <lineage>
        <taxon>Bacteria</taxon>
        <taxon>Bacillati</taxon>
        <taxon>Actinomycetota</taxon>
        <taxon>Actinomycetes</taxon>
        <taxon>Micrococcales</taxon>
        <taxon>Intrasporangiaceae</taxon>
        <taxon>Pedococcus</taxon>
    </lineage>
</organism>
<dbReference type="InterPro" id="IPR036291">
    <property type="entry name" value="NAD(P)-bd_dom_sf"/>
</dbReference>
<dbReference type="InterPro" id="IPR051276">
    <property type="entry name" value="Saccharopine_DH-like_oxidrdct"/>
</dbReference>
<reference evidence="2" key="1">
    <citation type="submission" date="2024-05" db="EMBL/GenBank/DDBJ databases">
        <authorList>
            <person name="Kim S."/>
            <person name="Heo J."/>
            <person name="Choi H."/>
            <person name="Choi Y."/>
            <person name="Kwon S.-W."/>
            <person name="Kim Y."/>
        </authorList>
    </citation>
    <scope>NUCLEOTIDE SEQUENCE</scope>
    <source>
        <strain evidence="2">KACC 23699</strain>
    </source>
</reference>
<name>A0AAU7JRP3_9MICO</name>
<dbReference type="RefSeq" id="WP_406830392.1">
    <property type="nucleotide sequence ID" value="NZ_CP157483.1"/>
</dbReference>
<dbReference type="PANTHER" id="PTHR12286:SF5">
    <property type="entry name" value="SACCHAROPINE DEHYDROGENASE-LIKE OXIDOREDUCTASE"/>
    <property type="match status" value="1"/>
</dbReference>
<dbReference type="Pfam" id="PF03435">
    <property type="entry name" value="Sacchrp_dh_NADP"/>
    <property type="match status" value="1"/>
</dbReference>